<gene>
    <name evidence="1" type="ORF">R1flu_028103</name>
</gene>
<evidence type="ECO:0000313" key="2">
    <source>
        <dbReference type="Proteomes" id="UP001605036"/>
    </source>
</evidence>
<keyword evidence="2" id="KW-1185">Reference proteome</keyword>
<dbReference type="Proteomes" id="UP001605036">
    <property type="component" value="Unassembled WGS sequence"/>
</dbReference>
<name>A0ABD1XKQ2_9MARC</name>
<evidence type="ECO:0000313" key="1">
    <source>
        <dbReference type="EMBL" id="KAL2609530.1"/>
    </source>
</evidence>
<proteinExistence type="predicted"/>
<dbReference type="AlphaFoldDB" id="A0ABD1XKQ2"/>
<accession>A0ABD1XKQ2</accession>
<sequence>MCGIVIWGIEHRVMLGTEKVQVQNKLVRSVDVISWGAEAKERESQDLSSSSKHRSTHKELHTLHVDLRLFQSDRKFRWTRWALSDFRSVSK</sequence>
<reference evidence="1 2" key="1">
    <citation type="submission" date="2024-09" db="EMBL/GenBank/DDBJ databases">
        <title>Chromosome-scale assembly of Riccia fluitans.</title>
        <authorList>
            <person name="Paukszto L."/>
            <person name="Sawicki J."/>
            <person name="Karawczyk K."/>
            <person name="Piernik-Szablinska J."/>
            <person name="Szczecinska M."/>
            <person name="Mazdziarz M."/>
        </authorList>
    </citation>
    <scope>NUCLEOTIDE SEQUENCE [LARGE SCALE GENOMIC DNA]</scope>
    <source>
        <strain evidence="1">Rf_01</strain>
        <tissue evidence="1">Aerial parts of the thallus</tissue>
    </source>
</reference>
<protein>
    <submittedName>
        <fullName evidence="1">Uncharacterized protein</fullName>
    </submittedName>
</protein>
<organism evidence="1 2">
    <name type="scientific">Riccia fluitans</name>
    <dbReference type="NCBI Taxonomy" id="41844"/>
    <lineage>
        <taxon>Eukaryota</taxon>
        <taxon>Viridiplantae</taxon>
        <taxon>Streptophyta</taxon>
        <taxon>Embryophyta</taxon>
        <taxon>Marchantiophyta</taxon>
        <taxon>Marchantiopsida</taxon>
        <taxon>Marchantiidae</taxon>
        <taxon>Marchantiales</taxon>
        <taxon>Ricciaceae</taxon>
        <taxon>Riccia</taxon>
    </lineage>
</organism>
<comment type="caution">
    <text evidence="1">The sequence shown here is derived from an EMBL/GenBank/DDBJ whole genome shotgun (WGS) entry which is preliminary data.</text>
</comment>
<dbReference type="EMBL" id="JBHFFA010000008">
    <property type="protein sequence ID" value="KAL2609530.1"/>
    <property type="molecule type" value="Genomic_DNA"/>
</dbReference>